<comment type="caution">
    <text evidence="1">The sequence shown here is derived from an EMBL/GenBank/DDBJ whole genome shotgun (WGS) entry which is preliminary data.</text>
</comment>
<gene>
    <name evidence="1" type="ORF">HNY73_019654</name>
</gene>
<keyword evidence="2" id="KW-1185">Reference proteome</keyword>
<dbReference type="Proteomes" id="UP000807504">
    <property type="component" value="Unassembled WGS sequence"/>
</dbReference>
<evidence type="ECO:0000313" key="1">
    <source>
        <dbReference type="EMBL" id="KAF8766607.1"/>
    </source>
</evidence>
<dbReference type="AlphaFoldDB" id="A0A8T0E5D3"/>
<evidence type="ECO:0000313" key="2">
    <source>
        <dbReference type="Proteomes" id="UP000807504"/>
    </source>
</evidence>
<protein>
    <submittedName>
        <fullName evidence="1">Uncharacterized protein</fullName>
    </submittedName>
</protein>
<dbReference type="EMBL" id="JABXBU010002230">
    <property type="protein sequence ID" value="KAF8766607.1"/>
    <property type="molecule type" value="Genomic_DNA"/>
</dbReference>
<accession>A0A8T0E5D3</accession>
<name>A0A8T0E5D3_ARGBR</name>
<reference evidence="1" key="2">
    <citation type="submission" date="2020-06" db="EMBL/GenBank/DDBJ databases">
        <authorList>
            <person name="Sheffer M."/>
        </authorList>
    </citation>
    <scope>NUCLEOTIDE SEQUENCE</scope>
</reference>
<organism evidence="1 2">
    <name type="scientific">Argiope bruennichi</name>
    <name type="common">Wasp spider</name>
    <name type="synonym">Aranea bruennichi</name>
    <dbReference type="NCBI Taxonomy" id="94029"/>
    <lineage>
        <taxon>Eukaryota</taxon>
        <taxon>Metazoa</taxon>
        <taxon>Ecdysozoa</taxon>
        <taxon>Arthropoda</taxon>
        <taxon>Chelicerata</taxon>
        <taxon>Arachnida</taxon>
        <taxon>Araneae</taxon>
        <taxon>Araneomorphae</taxon>
        <taxon>Entelegynae</taxon>
        <taxon>Araneoidea</taxon>
        <taxon>Araneidae</taxon>
        <taxon>Argiope</taxon>
    </lineage>
</organism>
<reference evidence="1" key="1">
    <citation type="journal article" date="2020" name="bioRxiv">
        <title>Chromosome-level reference genome of the European wasp spider Argiope bruennichi: a resource for studies on range expansion and evolutionary adaptation.</title>
        <authorList>
            <person name="Sheffer M.M."/>
            <person name="Hoppe A."/>
            <person name="Krehenwinkel H."/>
            <person name="Uhl G."/>
            <person name="Kuss A.W."/>
            <person name="Jensen L."/>
            <person name="Jensen C."/>
            <person name="Gillespie R.G."/>
            <person name="Hoff K.J."/>
            <person name="Prost S."/>
        </authorList>
    </citation>
    <scope>NUCLEOTIDE SEQUENCE</scope>
</reference>
<proteinExistence type="predicted"/>
<sequence>MQMRIACTSVVGPLLLKRKPLNYPPQEEESARPELPMKVAHNGAWERRFLEDVIDHRTMSPHFSDDEDSILILIHA</sequence>